<evidence type="ECO:0000256" key="1">
    <source>
        <dbReference type="SAM" id="MobiDB-lite"/>
    </source>
</evidence>
<feature type="compositionally biased region" description="Acidic residues" evidence="1">
    <location>
        <begin position="821"/>
        <end position="831"/>
    </location>
</feature>
<feature type="region of interest" description="Disordered" evidence="1">
    <location>
        <begin position="812"/>
        <end position="834"/>
    </location>
</feature>
<gene>
    <name evidence="2" type="ORF">C1SCF055_LOCUS39758</name>
</gene>
<dbReference type="EMBL" id="CAMXCT020006506">
    <property type="protein sequence ID" value="CAL1168271.1"/>
    <property type="molecule type" value="Genomic_DNA"/>
</dbReference>
<dbReference type="EMBL" id="CAMXCT030006506">
    <property type="protein sequence ID" value="CAL4802208.1"/>
    <property type="molecule type" value="Genomic_DNA"/>
</dbReference>
<comment type="caution">
    <text evidence="2">The sequence shown here is derived from an EMBL/GenBank/DDBJ whole genome shotgun (WGS) entry which is preliminary data.</text>
</comment>
<name>A0A9P1DSZ3_9DINO</name>
<feature type="non-terminal residue" evidence="2">
    <location>
        <position position="1"/>
    </location>
</feature>
<feature type="region of interest" description="Disordered" evidence="1">
    <location>
        <begin position="387"/>
        <end position="437"/>
    </location>
</feature>
<dbReference type="AlphaFoldDB" id="A0A9P1DSZ3"/>
<reference evidence="3 4" key="2">
    <citation type="submission" date="2024-05" db="EMBL/GenBank/DDBJ databases">
        <authorList>
            <person name="Chen Y."/>
            <person name="Shah S."/>
            <person name="Dougan E. K."/>
            <person name="Thang M."/>
            <person name="Chan C."/>
        </authorList>
    </citation>
    <scope>NUCLEOTIDE SEQUENCE [LARGE SCALE GENOMIC DNA]</scope>
</reference>
<evidence type="ECO:0000313" key="4">
    <source>
        <dbReference type="Proteomes" id="UP001152797"/>
    </source>
</evidence>
<protein>
    <recommendedName>
        <fullName evidence="5">PDZ domain-containing protein</fullName>
    </recommendedName>
</protein>
<keyword evidence="4" id="KW-1185">Reference proteome</keyword>
<dbReference type="EMBL" id="CAMXCT010006506">
    <property type="protein sequence ID" value="CAI4014896.1"/>
    <property type="molecule type" value="Genomic_DNA"/>
</dbReference>
<evidence type="ECO:0000313" key="3">
    <source>
        <dbReference type="EMBL" id="CAL4802208.1"/>
    </source>
</evidence>
<dbReference type="Proteomes" id="UP001152797">
    <property type="component" value="Unassembled WGS sequence"/>
</dbReference>
<sequence>LQPALAFPGPSRDDFGIWKKVSKFVKRGPALGSRFPESFQGVPRQQSNEDCLGLAWIDGWLLDLVVRPQLAVVRSVSETQQFFFTLQTPPPPAAPAAPTKGIPTIPTQEATAFTVAVPTKNFATLGLQLELTETRAPTGLGIEEGAIEEFNRVYVGSDIRTFDVLLALDGIQSWEAIQKKMTSKLPDKMYLTFKRPRKIQIVVEKTGDMGMTLAYTDKSVGVVVQELNHSGLMAKWNAKRSVHSDTLGVLDRIIEFDGKAYCGTELATLLEEKKIWRLTVLKYPQGLSSRLPQRVGCSEHDGWPEDPGNPSISQQARALQSQLRLQGLSEGGGDDPCSHPLSLGQWILYLAKFGGCIQEAKCCDSSDQSTELSGMTSWRKRLNELYEESSAGDQCEPSQELSAKRETDVRSNLGRLAPPRTDGLGREPTLEEAEEAEADEPLVNYEDIAAEQVALRLKPVASIFHRHVEHVELDEVEPLPSDALEVEEDMPSISMRGPKRLRPEEARLERAPVGLLQRLAEVEKNERLEGGSRGRGRSRTKRAGQFEFNEEEPIRVRVLDVDALPLEEIHRAFMYTLVRRRPAEVCVRIASGLAKFRDKPGQLAYQRLLSGTGKLFGSTHGPELLALFTRCYATISVPFMLDYTRQYGHFSRAFLAEQVEKSLRPGFFDFMRYEDQGGVRPLPLVISKPWSIQAYTRLMSKSYLKSRLYEQLKLHGHIPDLDKDTDPDLSPEVRVMEELGKAGALKVAERPAPAPASRAEVARPALLDAIMQAEHSGRGWSPDQATATPNARAPLRGVRRALAEVEIDLEESDKEEGFSDYYDEDEEEVSDDEGRSNRFGLQFERVVPESAYSVSAEDGLMMDPKQSNKRDYELEEVIADRWWSRLRRRFFRHNYRAYGLVEGQWQRVPDPRGPRYKPRKRHRSRLQKKEEKMKREMQSRSR</sequence>
<proteinExistence type="predicted"/>
<reference evidence="2" key="1">
    <citation type="submission" date="2022-10" db="EMBL/GenBank/DDBJ databases">
        <authorList>
            <person name="Chen Y."/>
            <person name="Dougan E. K."/>
            <person name="Chan C."/>
            <person name="Rhodes N."/>
            <person name="Thang M."/>
        </authorList>
    </citation>
    <scope>NUCLEOTIDE SEQUENCE</scope>
</reference>
<evidence type="ECO:0008006" key="5">
    <source>
        <dbReference type="Google" id="ProtNLM"/>
    </source>
</evidence>
<feature type="region of interest" description="Disordered" evidence="1">
    <location>
        <begin position="291"/>
        <end position="312"/>
    </location>
</feature>
<feature type="region of interest" description="Disordered" evidence="1">
    <location>
        <begin position="906"/>
        <end position="942"/>
    </location>
</feature>
<accession>A0A9P1DSZ3</accession>
<organism evidence="2">
    <name type="scientific">Cladocopium goreaui</name>
    <dbReference type="NCBI Taxonomy" id="2562237"/>
    <lineage>
        <taxon>Eukaryota</taxon>
        <taxon>Sar</taxon>
        <taxon>Alveolata</taxon>
        <taxon>Dinophyceae</taxon>
        <taxon>Suessiales</taxon>
        <taxon>Symbiodiniaceae</taxon>
        <taxon>Cladocopium</taxon>
    </lineage>
</organism>
<evidence type="ECO:0000313" key="2">
    <source>
        <dbReference type="EMBL" id="CAI4014896.1"/>
    </source>
</evidence>
<feature type="compositionally biased region" description="Basic residues" evidence="1">
    <location>
        <begin position="914"/>
        <end position="926"/>
    </location>
</feature>
<feature type="compositionally biased region" description="Basic and acidic residues" evidence="1">
    <location>
        <begin position="927"/>
        <end position="942"/>
    </location>
</feature>
<dbReference type="OrthoDB" id="448832at2759"/>